<gene>
    <name evidence="3" type="ORF">OVY01_18155</name>
</gene>
<dbReference type="Pfam" id="PF16036">
    <property type="entry name" value="Chalcone_3"/>
    <property type="match status" value="1"/>
</dbReference>
<evidence type="ECO:0000259" key="2">
    <source>
        <dbReference type="Pfam" id="PF16036"/>
    </source>
</evidence>
<comment type="caution">
    <text evidence="3">The sequence shown here is derived from an EMBL/GenBank/DDBJ whole genome shotgun (WGS) entry which is preliminary data.</text>
</comment>
<evidence type="ECO:0000256" key="1">
    <source>
        <dbReference type="SAM" id="SignalP"/>
    </source>
</evidence>
<evidence type="ECO:0000313" key="4">
    <source>
        <dbReference type="Proteomes" id="UP001082899"/>
    </source>
</evidence>
<keyword evidence="3" id="KW-0413">Isomerase</keyword>
<protein>
    <submittedName>
        <fullName evidence="3">Chalcone isomerase family protein</fullName>
    </submittedName>
</protein>
<dbReference type="GO" id="GO:0016853">
    <property type="term" value="F:isomerase activity"/>
    <property type="evidence" value="ECO:0007669"/>
    <property type="project" value="UniProtKB-KW"/>
</dbReference>
<organism evidence="3 4">
    <name type="scientific">Robbsia betulipollinis</name>
    <dbReference type="NCBI Taxonomy" id="2981849"/>
    <lineage>
        <taxon>Bacteria</taxon>
        <taxon>Pseudomonadati</taxon>
        <taxon>Pseudomonadota</taxon>
        <taxon>Betaproteobacteria</taxon>
        <taxon>Burkholderiales</taxon>
        <taxon>Burkholderiaceae</taxon>
        <taxon>Robbsia</taxon>
    </lineage>
</organism>
<dbReference type="EMBL" id="JAPMXC010000010">
    <property type="protein sequence ID" value="MCY0389078.1"/>
    <property type="molecule type" value="Genomic_DNA"/>
</dbReference>
<dbReference type="InterPro" id="IPR016087">
    <property type="entry name" value="Chalcone_isomerase"/>
</dbReference>
<feature type="chain" id="PRO_5047255233" evidence="1">
    <location>
        <begin position="44"/>
        <end position="202"/>
    </location>
</feature>
<dbReference type="RefSeq" id="WP_267848978.1">
    <property type="nucleotide sequence ID" value="NZ_JAPMXC010000010.1"/>
</dbReference>
<name>A0ABT3ZRA3_9BURK</name>
<proteinExistence type="predicted"/>
<keyword evidence="1" id="KW-0732">Signal</keyword>
<keyword evidence="4" id="KW-1185">Reference proteome</keyword>
<evidence type="ECO:0000313" key="3">
    <source>
        <dbReference type="EMBL" id="MCY0389078.1"/>
    </source>
</evidence>
<feature type="signal peptide" evidence="1">
    <location>
        <begin position="1"/>
        <end position="43"/>
    </location>
</feature>
<feature type="domain" description="Chalcone isomerase" evidence="2">
    <location>
        <begin position="59"/>
        <end position="197"/>
    </location>
</feature>
<sequence length="202" mass="21950">MQALKESSKYARSVVRAAAFLRASRVACLAICGVIGMAGPAHAYDPLDFVPEQVPAARLSGAATMHRYGQAVYAVKLFIDPGSFSPEDLTRESFALDFEYVKPCTGQGVADSVRTQMADMGIAATPQIQAWYERLRTLLPDLRAADHLTAVFQPQHGTRFYRNGEPFGAVPGQAFARAYFGIWLNPASTVPGLRAQLMQGSH</sequence>
<accession>A0ABT3ZRA3</accession>
<reference evidence="3" key="1">
    <citation type="submission" date="2022-11" db="EMBL/GenBank/DDBJ databases">
        <title>Robbsia betulipollinis sp. nov., isolated from pollen of birch (Betula pendula).</title>
        <authorList>
            <person name="Shi H."/>
            <person name="Ambika Manirajan B."/>
            <person name="Ratering S."/>
            <person name="Geissler-Plaum R."/>
            <person name="Schnell S."/>
        </authorList>
    </citation>
    <scope>NUCLEOTIDE SEQUENCE</scope>
    <source>
        <strain evidence="3">Bb-Pol-6</strain>
    </source>
</reference>
<dbReference type="Proteomes" id="UP001082899">
    <property type="component" value="Unassembled WGS sequence"/>
</dbReference>